<evidence type="ECO:0000313" key="8">
    <source>
        <dbReference type="Proteomes" id="UP000815325"/>
    </source>
</evidence>
<evidence type="ECO:0000256" key="1">
    <source>
        <dbReference type="ARBA" id="ARBA00022723"/>
    </source>
</evidence>
<reference evidence="7" key="1">
    <citation type="submission" date="2017-08" db="EMBL/GenBank/DDBJ databases">
        <authorList>
            <person name="Polle J.E."/>
            <person name="Barry K."/>
            <person name="Cushman J."/>
            <person name="Schmutz J."/>
            <person name="Tran D."/>
            <person name="Hathwaick L.T."/>
            <person name="Yim W.C."/>
            <person name="Jenkins J."/>
            <person name="Mckie-Krisberg Z.M."/>
            <person name="Prochnik S."/>
            <person name="Lindquist E."/>
            <person name="Dockter R.B."/>
            <person name="Adam C."/>
            <person name="Molina H."/>
            <person name="Bunkerborg J."/>
            <person name="Jin E."/>
            <person name="Buchheim M."/>
            <person name="Magnuson J."/>
        </authorList>
    </citation>
    <scope>NUCLEOTIDE SEQUENCE</scope>
    <source>
        <strain evidence="7">CCAP 19/18</strain>
    </source>
</reference>
<sequence>LRTLKKQVATTSDDDAGDPGLWFEELDNKDNPEVYAEFVEHMCSDFMQHMQLVEGGPSGGPPKPEAEKSGRVGKSSTSRSSTSRQDAAGRPTSTSQGANGSSNSNSSSRPAAAKPRCASCKRTAKEANQQKLLTCGGCHAVKYCSRDCQRVDFKSHKLVCKPKGS</sequence>
<dbReference type="Gene3D" id="6.10.140.2220">
    <property type="match status" value="1"/>
</dbReference>
<keyword evidence="1" id="KW-0479">Metal-binding</keyword>
<dbReference type="PROSITE" id="PS01360">
    <property type="entry name" value="ZF_MYND_1"/>
    <property type="match status" value="1"/>
</dbReference>
<dbReference type="Proteomes" id="UP000815325">
    <property type="component" value="Unassembled WGS sequence"/>
</dbReference>
<comment type="caution">
    <text evidence="7">The sequence shown here is derived from an EMBL/GenBank/DDBJ whole genome shotgun (WGS) entry which is preliminary data.</text>
</comment>
<evidence type="ECO:0000313" key="7">
    <source>
        <dbReference type="EMBL" id="KAF5831976.1"/>
    </source>
</evidence>
<feature type="compositionally biased region" description="Low complexity" evidence="5">
    <location>
        <begin position="75"/>
        <end position="84"/>
    </location>
</feature>
<dbReference type="InterPro" id="IPR002893">
    <property type="entry name" value="Znf_MYND"/>
</dbReference>
<feature type="domain" description="MYND-type" evidence="6">
    <location>
        <begin position="117"/>
        <end position="160"/>
    </location>
</feature>
<name>A0ABQ7GBI4_DUNSA</name>
<evidence type="ECO:0000256" key="3">
    <source>
        <dbReference type="ARBA" id="ARBA00022833"/>
    </source>
</evidence>
<dbReference type="Pfam" id="PF01753">
    <property type="entry name" value="zf-MYND"/>
    <property type="match status" value="1"/>
</dbReference>
<evidence type="ECO:0000256" key="4">
    <source>
        <dbReference type="PROSITE-ProRule" id="PRU00134"/>
    </source>
</evidence>
<feature type="region of interest" description="Disordered" evidence="5">
    <location>
        <begin position="1"/>
        <end position="21"/>
    </location>
</feature>
<dbReference type="PROSITE" id="PS50865">
    <property type="entry name" value="ZF_MYND_2"/>
    <property type="match status" value="1"/>
</dbReference>
<protein>
    <recommendedName>
        <fullName evidence="6">MYND-type domain-containing protein</fullName>
    </recommendedName>
</protein>
<feature type="region of interest" description="Disordered" evidence="5">
    <location>
        <begin position="51"/>
        <end position="119"/>
    </location>
</feature>
<accession>A0ABQ7GBI4</accession>
<feature type="compositionally biased region" description="Low complexity" evidence="5">
    <location>
        <begin position="92"/>
        <end position="119"/>
    </location>
</feature>
<keyword evidence="3" id="KW-0862">Zinc</keyword>
<evidence type="ECO:0000256" key="2">
    <source>
        <dbReference type="ARBA" id="ARBA00022771"/>
    </source>
</evidence>
<evidence type="ECO:0000259" key="6">
    <source>
        <dbReference type="PROSITE" id="PS50865"/>
    </source>
</evidence>
<evidence type="ECO:0000256" key="5">
    <source>
        <dbReference type="SAM" id="MobiDB-lite"/>
    </source>
</evidence>
<gene>
    <name evidence="7" type="ORF">DUNSADRAFT_12341</name>
</gene>
<dbReference type="SUPFAM" id="SSF144232">
    <property type="entry name" value="HIT/MYND zinc finger-like"/>
    <property type="match status" value="1"/>
</dbReference>
<proteinExistence type="predicted"/>
<dbReference type="EMBL" id="MU069907">
    <property type="protein sequence ID" value="KAF5831976.1"/>
    <property type="molecule type" value="Genomic_DNA"/>
</dbReference>
<keyword evidence="2 4" id="KW-0863">Zinc-finger</keyword>
<organism evidence="7 8">
    <name type="scientific">Dunaliella salina</name>
    <name type="common">Green alga</name>
    <name type="synonym">Protococcus salinus</name>
    <dbReference type="NCBI Taxonomy" id="3046"/>
    <lineage>
        <taxon>Eukaryota</taxon>
        <taxon>Viridiplantae</taxon>
        <taxon>Chlorophyta</taxon>
        <taxon>core chlorophytes</taxon>
        <taxon>Chlorophyceae</taxon>
        <taxon>CS clade</taxon>
        <taxon>Chlamydomonadales</taxon>
        <taxon>Dunaliellaceae</taxon>
        <taxon>Dunaliella</taxon>
    </lineage>
</organism>
<feature type="non-terminal residue" evidence="7">
    <location>
        <position position="1"/>
    </location>
</feature>
<keyword evidence="8" id="KW-1185">Reference proteome</keyword>